<dbReference type="SUPFAM" id="SSF53927">
    <property type="entry name" value="Cytidine deaminase-like"/>
    <property type="match status" value="1"/>
</dbReference>
<dbReference type="InterPro" id="IPR016193">
    <property type="entry name" value="Cytidine_deaminase-like"/>
</dbReference>
<feature type="domain" description="CMP/dCMP-type deaminase" evidence="6">
    <location>
        <begin position="261"/>
        <end position="456"/>
    </location>
</feature>
<dbReference type="GO" id="GO:0004132">
    <property type="term" value="F:dCMP deaminase activity"/>
    <property type="evidence" value="ECO:0007669"/>
    <property type="project" value="TreeGrafter"/>
</dbReference>
<evidence type="ECO:0000256" key="3">
    <source>
        <dbReference type="ARBA" id="ARBA00022801"/>
    </source>
</evidence>
<feature type="region of interest" description="Disordered" evidence="5">
    <location>
        <begin position="1"/>
        <end position="35"/>
    </location>
</feature>
<gene>
    <name evidence="7" type="ORF">SAMN03097694_4816</name>
</gene>
<evidence type="ECO:0000313" key="8">
    <source>
        <dbReference type="Proteomes" id="UP000182489"/>
    </source>
</evidence>
<keyword evidence="4" id="KW-0862">Zinc</keyword>
<name>A0AB38CE76_9BURK</name>
<reference evidence="7 8" key="1">
    <citation type="submission" date="2016-11" db="EMBL/GenBank/DDBJ databases">
        <authorList>
            <person name="Varghese N."/>
            <person name="Submissions S."/>
        </authorList>
    </citation>
    <scope>NUCLEOTIDE SEQUENCE [LARGE SCALE GENOMIC DNA]</scope>
    <source>
        <strain evidence="7 8">NFR18</strain>
    </source>
</reference>
<evidence type="ECO:0000256" key="4">
    <source>
        <dbReference type="ARBA" id="ARBA00022833"/>
    </source>
</evidence>
<feature type="compositionally biased region" description="Basic residues" evidence="5">
    <location>
        <begin position="1"/>
        <end position="20"/>
    </location>
</feature>
<comment type="similarity">
    <text evidence="1">Belongs to the cytidine and deoxycytidylate deaminase family.</text>
</comment>
<keyword evidence="2" id="KW-0479">Metal-binding</keyword>
<dbReference type="Pfam" id="PF00383">
    <property type="entry name" value="dCMP_cyt_deam_1"/>
    <property type="match status" value="1"/>
</dbReference>
<comment type="caution">
    <text evidence="7">The sequence shown here is derived from an EMBL/GenBank/DDBJ whole genome shotgun (WGS) entry which is preliminary data.</text>
</comment>
<dbReference type="Gene3D" id="3.40.140.10">
    <property type="entry name" value="Cytidine Deaminase, domain 2"/>
    <property type="match status" value="1"/>
</dbReference>
<dbReference type="Proteomes" id="UP000182489">
    <property type="component" value="Unassembled WGS sequence"/>
</dbReference>
<evidence type="ECO:0000256" key="1">
    <source>
        <dbReference type="ARBA" id="ARBA00006576"/>
    </source>
</evidence>
<dbReference type="PROSITE" id="PS51747">
    <property type="entry name" value="CYT_DCMP_DEAMINASES_2"/>
    <property type="match status" value="1"/>
</dbReference>
<accession>A0AB38CE76</accession>
<sequence length="538" mass="59829">MATRKKSKKTTNNLKHRSSSKGKNEIVEGNGAQHAPLSPRLHPELVFGLVGPIGVNLDPVISALSRELKALKYKAVPIQLSKQIESFFSSDHSMEAEDQRISKLMDEGTRLRDKSKRGDAVALLGIAEIKRYRKEQLDNLFEKNAFILRSLKHPAEVETLRNVYGKGFFVISVYAPREVRVSALADRISRSNFGKGTHARSKAEAMVERDELEENTSLGQDVKDAFPLADLFVDSRSKPSLEAQISRFLQLLFGNLFHTPTRDEHGMHYARSAALRSSDLNRQVGAAILRPEGDLIAVGCNDVPKAGGDLYWPGDKGDARDFQKGVDAMADERIQVLGELLERFKRHKLLSVNTKNNELNGLVKALISGDKKAVLKGSRVMSLLEFGRSVHAEMAALTSAARLGISVRDATLFCTTFPCHMCARHIVASGIKRVVYVEPYPKSMAKQLHRDAISVDPTAPSSDHVNFEPFEGIAPRQYQVIFDAGELRKDSEGKATDWRARDGSPRFTRFQNTYQQIEIAIVAHEIPLLAKRLGVKLT</sequence>
<dbReference type="Gene3D" id="3.40.50.300">
    <property type="entry name" value="P-loop containing nucleotide triphosphate hydrolases"/>
    <property type="match status" value="1"/>
</dbReference>
<dbReference type="InterPro" id="IPR002125">
    <property type="entry name" value="CMP_dCMP_dom"/>
</dbReference>
<organism evidence="7 8">
    <name type="scientific">Janthinobacterium lividum</name>
    <dbReference type="NCBI Taxonomy" id="29581"/>
    <lineage>
        <taxon>Bacteria</taxon>
        <taxon>Pseudomonadati</taxon>
        <taxon>Pseudomonadota</taxon>
        <taxon>Betaproteobacteria</taxon>
        <taxon>Burkholderiales</taxon>
        <taxon>Oxalobacteraceae</taxon>
        <taxon>Janthinobacterium</taxon>
    </lineage>
</organism>
<dbReference type="PROSITE" id="PS00903">
    <property type="entry name" value="CYT_DCMP_DEAMINASES_1"/>
    <property type="match status" value="1"/>
</dbReference>
<evidence type="ECO:0000256" key="2">
    <source>
        <dbReference type="ARBA" id="ARBA00022723"/>
    </source>
</evidence>
<dbReference type="InterPro" id="IPR016192">
    <property type="entry name" value="APOBEC/CMP_deaminase_Zn-bd"/>
</dbReference>
<proteinExistence type="inferred from homology"/>
<dbReference type="InterPro" id="IPR027417">
    <property type="entry name" value="P-loop_NTPase"/>
</dbReference>
<dbReference type="PANTHER" id="PTHR11086">
    <property type="entry name" value="DEOXYCYTIDYLATE DEAMINASE-RELATED"/>
    <property type="match status" value="1"/>
</dbReference>
<protein>
    <submittedName>
        <fullName evidence="7">Cytidine deaminase</fullName>
    </submittedName>
</protein>
<dbReference type="EMBL" id="FPKH01000006">
    <property type="protein sequence ID" value="SFY15195.1"/>
    <property type="molecule type" value="Genomic_DNA"/>
</dbReference>
<dbReference type="GO" id="GO:0008270">
    <property type="term" value="F:zinc ion binding"/>
    <property type="evidence" value="ECO:0007669"/>
    <property type="project" value="InterPro"/>
</dbReference>
<dbReference type="PANTHER" id="PTHR11086:SF18">
    <property type="entry name" value="DEOXYCYTIDYLATE DEAMINASE"/>
    <property type="match status" value="1"/>
</dbReference>
<evidence type="ECO:0000313" key="7">
    <source>
        <dbReference type="EMBL" id="SFY15195.1"/>
    </source>
</evidence>
<evidence type="ECO:0000259" key="6">
    <source>
        <dbReference type="PROSITE" id="PS51747"/>
    </source>
</evidence>
<evidence type="ECO:0000256" key="5">
    <source>
        <dbReference type="SAM" id="MobiDB-lite"/>
    </source>
</evidence>
<dbReference type="RefSeq" id="WP_081368323.1">
    <property type="nucleotide sequence ID" value="NZ_FPKH01000006.1"/>
</dbReference>
<dbReference type="GO" id="GO:0005737">
    <property type="term" value="C:cytoplasm"/>
    <property type="evidence" value="ECO:0007669"/>
    <property type="project" value="TreeGrafter"/>
</dbReference>
<dbReference type="AlphaFoldDB" id="A0AB38CE76"/>
<dbReference type="InterPro" id="IPR015517">
    <property type="entry name" value="dCMP_deaminase-rel"/>
</dbReference>
<dbReference type="NCBIfam" id="NF041025">
    <property type="entry name" value="antiphage_deaminase"/>
    <property type="match status" value="1"/>
</dbReference>
<keyword evidence="3" id="KW-0378">Hydrolase</keyword>